<protein>
    <submittedName>
        <fullName evidence="7">Sulfatase</fullName>
    </submittedName>
</protein>
<dbReference type="Gene3D" id="3.30.1120.10">
    <property type="match status" value="1"/>
</dbReference>
<evidence type="ECO:0000256" key="4">
    <source>
        <dbReference type="ARBA" id="ARBA00022837"/>
    </source>
</evidence>
<evidence type="ECO:0000313" key="7">
    <source>
        <dbReference type="EMBL" id="HCO26655.1"/>
    </source>
</evidence>
<dbReference type="PROSITE" id="PS00149">
    <property type="entry name" value="SULFATASE_2"/>
    <property type="match status" value="1"/>
</dbReference>
<dbReference type="CDD" id="cd16034">
    <property type="entry name" value="sulfatase_like"/>
    <property type="match status" value="1"/>
</dbReference>
<evidence type="ECO:0000256" key="1">
    <source>
        <dbReference type="ARBA" id="ARBA00008779"/>
    </source>
</evidence>
<keyword evidence="3" id="KW-0378">Hydrolase</keyword>
<proteinExistence type="inferred from homology"/>
<dbReference type="Gene3D" id="3.40.720.10">
    <property type="entry name" value="Alkaline Phosphatase, subunit A"/>
    <property type="match status" value="1"/>
</dbReference>
<dbReference type="InterPro" id="IPR017850">
    <property type="entry name" value="Alkaline_phosphatase_core_sf"/>
</dbReference>
<dbReference type="InterPro" id="IPR050738">
    <property type="entry name" value="Sulfatase"/>
</dbReference>
<dbReference type="EMBL" id="DQAY01000166">
    <property type="protein sequence ID" value="HCO26655.1"/>
    <property type="molecule type" value="Genomic_DNA"/>
</dbReference>
<dbReference type="InterPro" id="IPR000917">
    <property type="entry name" value="Sulfatase_N"/>
</dbReference>
<accession>A0A3D3RCT2</accession>
<feature type="signal peptide" evidence="5">
    <location>
        <begin position="1"/>
        <end position="22"/>
    </location>
</feature>
<comment type="caution">
    <text evidence="7">The sequence shown here is derived from an EMBL/GenBank/DDBJ whole genome shotgun (WGS) entry which is preliminary data.</text>
</comment>
<keyword evidence="5" id="KW-0732">Signal</keyword>
<evidence type="ECO:0000256" key="5">
    <source>
        <dbReference type="SAM" id="SignalP"/>
    </source>
</evidence>
<feature type="chain" id="PRO_5017781051" evidence="5">
    <location>
        <begin position="23"/>
        <end position="471"/>
    </location>
</feature>
<dbReference type="SUPFAM" id="SSF53649">
    <property type="entry name" value="Alkaline phosphatase-like"/>
    <property type="match status" value="1"/>
</dbReference>
<evidence type="ECO:0000256" key="2">
    <source>
        <dbReference type="ARBA" id="ARBA00022723"/>
    </source>
</evidence>
<feature type="domain" description="Sulfatase N-terminal" evidence="6">
    <location>
        <begin position="27"/>
        <end position="336"/>
    </location>
</feature>
<organism evidence="7 8">
    <name type="scientific">Gimesia maris</name>
    <dbReference type="NCBI Taxonomy" id="122"/>
    <lineage>
        <taxon>Bacteria</taxon>
        <taxon>Pseudomonadati</taxon>
        <taxon>Planctomycetota</taxon>
        <taxon>Planctomycetia</taxon>
        <taxon>Planctomycetales</taxon>
        <taxon>Planctomycetaceae</taxon>
        <taxon>Gimesia</taxon>
    </lineage>
</organism>
<dbReference type="GO" id="GO:0046872">
    <property type="term" value="F:metal ion binding"/>
    <property type="evidence" value="ECO:0007669"/>
    <property type="project" value="UniProtKB-KW"/>
</dbReference>
<dbReference type="GO" id="GO:0004065">
    <property type="term" value="F:arylsulfatase activity"/>
    <property type="evidence" value="ECO:0007669"/>
    <property type="project" value="TreeGrafter"/>
</dbReference>
<dbReference type="PANTHER" id="PTHR42693:SF53">
    <property type="entry name" value="ENDO-4-O-SULFATASE"/>
    <property type="match status" value="1"/>
</dbReference>
<dbReference type="Proteomes" id="UP000263642">
    <property type="component" value="Unassembled WGS sequence"/>
</dbReference>
<sequence length="471" mass="52992">MLIRISFFLLLCLLMTPTWVQAEKQQPNILFILTDQWRAQSIGYAGNEQVKTPNIDELARGSVNFKNAVSGCPVCCPFRATFMTGQRPLTHGVFLNDVQLPAKSVTIAEVMDKAGYETGFIGKWHLDGRGRTAFTPPARRQGFEFWRALECTHNYNNSFYYADSPERRTWEGYDAFAQTRVARQFIRNQSKAGQPFLLVMSYGSPHNPYHTAPPEYQSMYEPEKIKLRPNVPKDQQAAAKKELAGYYAHCSALDDCVGDLLATLKETGVDDNTIIVFTSDHGDMLHSHGQIRKQKPWDESLRVPMLFRLNGSEYAKGRALDTPINSEDLMPTLLGLCELKIPASVEGLDFSGYLRGGEDPSDGATVITCPAPFGEWQRSRGGKEYRGLRTTRYTYVRDLKGPWLLYDNHADPFQQRNLCNDPGVAQVQAELEALLNKKLAAQNDQFLPGSKYIAKFGHKVDPKTGTVPYTN</sequence>
<keyword evidence="2" id="KW-0479">Metal-binding</keyword>
<dbReference type="PANTHER" id="PTHR42693">
    <property type="entry name" value="ARYLSULFATASE FAMILY MEMBER"/>
    <property type="match status" value="1"/>
</dbReference>
<gene>
    <name evidence="7" type="ORF">DIT97_27925</name>
</gene>
<evidence type="ECO:0000259" key="6">
    <source>
        <dbReference type="Pfam" id="PF00884"/>
    </source>
</evidence>
<dbReference type="AlphaFoldDB" id="A0A3D3RCT2"/>
<reference evidence="7 8" key="1">
    <citation type="journal article" date="2018" name="Nat. Biotechnol.">
        <title>A standardized bacterial taxonomy based on genome phylogeny substantially revises the tree of life.</title>
        <authorList>
            <person name="Parks D.H."/>
            <person name="Chuvochina M."/>
            <person name="Waite D.W."/>
            <person name="Rinke C."/>
            <person name="Skarshewski A."/>
            <person name="Chaumeil P.A."/>
            <person name="Hugenholtz P."/>
        </authorList>
    </citation>
    <scope>NUCLEOTIDE SEQUENCE [LARGE SCALE GENOMIC DNA]</scope>
    <source>
        <strain evidence="7">UBA9375</strain>
    </source>
</reference>
<dbReference type="Pfam" id="PF00884">
    <property type="entry name" value="Sulfatase"/>
    <property type="match status" value="1"/>
</dbReference>
<evidence type="ECO:0000256" key="3">
    <source>
        <dbReference type="ARBA" id="ARBA00022801"/>
    </source>
</evidence>
<evidence type="ECO:0000313" key="8">
    <source>
        <dbReference type="Proteomes" id="UP000263642"/>
    </source>
</evidence>
<comment type="similarity">
    <text evidence="1">Belongs to the sulfatase family.</text>
</comment>
<name>A0A3D3RCT2_9PLAN</name>
<keyword evidence="4" id="KW-0106">Calcium</keyword>
<dbReference type="InterPro" id="IPR024607">
    <property type="entry name" value="Sulfatase_CS"/>
</dbReference>